<name>A0A1W1ID80_9LACT</name>
<evidence type="ECO:0000259" key="5">
    <source>
        <dbReference type="PROSITE" id="PS51372"/>
    </source>
</evidence>
<keyword evidence="7" id="KW-1185">Reference proteome</keyword>
<dbReference type="InterPro" id="IPR002178">
    <property type="entry name" value="PTS_EIIA_type-2_dom"/>
</dbReference>
<keyword evidence="1" id="KW-0677">Repeat</keyword>
<dbReference type="PROSITE" id="PS51372">
    <property type="entry name" value="PRD_2"/>
    <property type="match status" value="1"/>
</dbReference>
<evidence type="ECO:0000256" key="3">
    <source>
        <dbReference type="ARBA" id="ARBA00023163"/>
    </source>
</evidence>
<dbReference type="AlphaFoldDB" id="A0A1W1ID80"/>
<keyword evidence="2" id="KW-0805">Transcription regulation</keyword>
<dbReference type="PROSITE" id="PS51094">
    <property type="entry name" value="PTS_EIIA_TYPE_2"/>
    <property type="match status" value="1"/>
</dbReference>
<dbReference type="InterPro" id="IPR011608">
    <property type="entry name" value="PRD"/>
</dbReference>
<dbReference type="Proteomes" id="UP000195985">
    <property type="component" value="Unassembled WGS sequence"/>
</dbReference>
<dbReference type="SUPFAM" id="SSF46785">
    <property type="entry name" value="Winged helix' DNA-binding domain"/>
    <property type="match status" value="1"/>
</dbReference>
<reference evidence="7" key="1">
    <citation type="submission" date="2016-04" db="EMBL/GenBank/DDBJ databases">
        <authorList>
            <person name="Strepis N."/>
        </authorList>
    </citation>
    <scope>NUCLEOTIDE SEQUENCE [LARGE SCALE GENOMIC DNA]</scope>
</reference>
<dbReference type="OrthoDB" id="95158at2"/>
<dbReference type="SUPFAM" id="SSF55804">
    <property type="entry name" value="Phoshotransferase/anion transport protein"/>
    <property type="match status" value="1"/>
</dbReference>
<keyword evidence="3" id="KW-0804">Transcription</keyword>
<dbReference type="STRING" id="43064.SAMN04488086_12023"/>
<keyword evidence="6" id="KW-0670">Pyruvate</keyword>
<feature type="domain" description="PRD" evidence="5">
    <location>
        <begin position="274"/>
        <end position="380"/>
    </location>
</feature>
<dbReference type="GO" id="GO:0016740">
    <property type="term" value="F:transferase activity"/>
    <property type="evidence" value="ECO:0007669"/>
    <property type="project" value="UniProtKB-KW"/>
</dbReference>
<dbReference type="RefSeq" id="WP_086941877.1">
    <property type="nucleotide sequence ID" value="NZ_FONM01000020.1"/>
</dbReference>
<dbReference type="PANTHER" id="PTHR30185">
    <property type="entry name" value="CRYPTIC BETA-GLUCOSIDE BGL OPERON ANTITERMINATOR"/>
    <property type="match status" value="1"/>
</dbReference>
<dbReference type="InterPro" id="IPR016152">
    <property type="entry name" value="PTrfase/Anion_transptr"/>
</dbReference>
<dbReference type="InterPro" id="IPR013196">
    <property type="entry name" value="HTH_11"/>
</dbReference>
<evidence type="ECO:0000259" key="4">
    <source>
        <dbReference type="PROSITE" id="PS51094"/>
    </source>
</evidence>
<gene>
    <name evidence="6" type="ORF">TPAS_659</name>
</gene>
<dbReference type="SUPFAM" id="SSF63520">
    <property type="entry name" value="PTS-regulatory domain, PRD"/>
    <property type="match status" value="1"/>
</dbReference>
<proteinExistence type="predicted"/>
<dbReference type="EMBL" id="FWEY01000002">
    <property type="protein sequence ID" value="SLM50984.1"/>
    <property type="molecule type" value="Genomic_DNA"/>
</dbReference>
<protein>
    <submittedName>
        <fullName evidence="6">Phosphoenolpyruvate-dependent sugar phosphotransferase system eiia 2</fullName>
    </submittedName>
</protein>
<dbReference type="InterPro" id="IPR050661">
    <property type="entry name" value="BglG_antiterminators"/>
</dbReference>
<dbReference type="Pfam" id="PF08279">
    <property type="entry name" value="HTH_11"/>
    <property type="match status" value="1"/>
</dbReference>
<evidence type="ECO:0000256" key="1">
    <source>
        <dbReference type="ARBA" id="ARBA00022737"/>
    </source>
</evidence>
<evidence type="ECO:0000313" key="7">
    <source>
        <dbReference type="Proteomes" id="UP000195985"/>
    </source>
</evidence>
<keyword evidence="6" id="KW-0808">Transferase</keyword>
<evidence type="ECO:0000313" key="6">
    <source>
        <dbReference type="EMBL" id="SLM50984.1"/>
    </source>
</evidence>
<dbReference type="InterPro" id="IPR036390">
    <property type="entry name" value="WH_DNA-bd_sf"/>
</dbReference>
<dbReference type="GO" id="GO:0006355">
    <property type="term" value="P:regulation of DNA-templated transcription"/>
    <property type="evidence" value="ECO:0007669"/>
    <property type="project" value="InterPro"/>
</dbReference>
<evidence type="ECO:0000256" key="2">
    <source>
        <dbReference type="ARBA" id="ARBA00023015"/>
    </source>
</evidence>
<organism evidence="6 7">
    <name type="scientific">Trichococcus pasteurii</name>
    <dbReference type="NCBI Taxonomy" id="43064"/>
    <lineage>
        <taxon>Bacteria</taxon>
        <taxon>Bacillati</taxon>
        <taxon>Bacillota</taxon>
        <taxon>Bacilli</taxon>
        <taxon>Lactobacillales</taxon>
        <taxon>Carnobacteriaceae</taxon>
        <taxon>Trichococcus</taxon>
    </lineage>
</organism>
<dbReference type="Pfam" id="PF00874">
    <property type="entry name" value="PRD"/>
    <property type="match status" value="1"/>
</dbReference>
<dbReference type="Gene3D" id="3.40.930.10">
    <property type="entry name" value="Mannitol-specific EII, Chain A"/>
    <property type="match status" value="1"/>
</dbReference>
<dbReference type="Gene3D" id="1.10.1790.10">
    <property type="entry name" value="PRD domain"/>
    <property type="match status" value="1"/>
</dbReference>
<dbReference type="InterPro" id="IPR036634">
    <property type="entry name" value="PRD_sf"/>
</dbReference>
<sequence length="626" mass="72449">MSTASDREVLLRSLLSNKEMDVQSLEEASGKNKYQIKTIISELNDVYEGFLKIQQKDESQVAIVRKEGTNIFNTLHYNIHQDFNKVECRIAYLLYRLICTEEYLNIGDLSEEMSVSRSTVNNDLKKLKQLLEKYNAKVVGIPNKGITFQCSEFGTRLVLIYEVFELLQMTFLPDQEIQAALDGLGQAYKLDEQAKELLYKALAVSVHRVAHGHTIASEIPMYKNFEADSVNVIAYIQLLQKKFAVALNDHEIAFLAFPINTRNSAYVKGSENNENEEVLRQVVSSMLKTVRDQVMIEIDEEAFFDKVKYHLLFLINRLVFRIPNTDLYLEQIKLKYPLAFELAKISLSELNRLYQLRASADDISYLAVYYALMLDERQANDSKGKSTKDVGIITNLGRGSFELISRQIKEIVGNEMNIVHINTDSLPKEKLKRFRLLFTTEEISVDTEVPVIKIDRLVSPDDLAQKIYAVEKDQYNIKYLTNENISYHLVNLKGQMGYFDYVEEIMSYLSRRYRLSEDILDRFVEKEERHTMIYENKVAFPHLTDPNINKLVFVLGNITMANRNDAFSLMLFLVTPEQISEQQERILMQVYDFVFKVINDTSLIDDLKKVDDVQGLIEMLEKRGTK</sequence>
<dbReference type="InterPro" id="IPR036388">
    <property type="entry name" value="WH-like_DNA-bd_sf"/>
</dbReference>
<dbReference type="Gene3D" id="1.10.10.10">
    <property type="entry name" value="Winged helix-like DNA-binding domain superfamily/Winged helix DNA-binding domain"/>
    <property type="match status" value="1"/>
</dbReference>
<feature type="domain" description="PTS EIIA type-2" evidence="4">
    <location>
        <begin position="478"/>
        <end position="623"/>
    </location>
</feature>
<accession>A0A1W1ID80</accession>
<dbReference type="PANTHER" id="PTHR30185:SF18">
    <property type="entry name" value="TRANSCRIPTIONAL REGULATOR MTLR"/>
    <property type="match status" value="1"/>
</dbReference>